<organism evidence="2 3">
    <name type="scientific">Oleidesulfovibrio alaskensis (strain ATCC BAA-1058 / DSM 17464 / G20)</name>
    <name type="common">Desulfovibrio alaskensis</name>
    <dbReference type="NCBI Taxonomy" id="207559"/>
    <lineage>
        <taxon>Bacteria</taxon>
        <taxon>Pseudomonadati</taxon>
        <taxon>Thermodesulfobacteriota</taxon>
        <taxon>Desulfovibrionia</taxon>
        <taxon>Desulfovibrionales</taxon>
        <taxon>Desulfovibrionaceae</taxon>
        <taxon>Oleidesulfovibrio</taxon>
    </lineage>
</organism>
<feature type="transmembrane region" description="Helical" evidence="1">
    <location>
        <begin position="81"/>
        <end position="101"/>
    </location>
</feature>
<keyword evidence="1" id="KW-0812">Transmembrane</keyword>
<feature type="transmembrane region" description="Helical" evidence="1">
    <location>
        <begin position="113"/>
        <end position="137"/>
    </location>
</feature>
<evidence type="ECO:0000256" key="1">
    <source>
        <dbReference type="SAM" id="Phobius"/>
    </source>
</evidence>
<dbReference type="AlphaFoldDB" id="Q310M1"/>
<dbReference type="EMBL" id="CP000112">
    <property type="protein sequence ID" value="ABB38625.1"/>
    <property type="molecule type" value="Genomic_DNA"/>
</dbReference>
<dbReference type="STRING" id="207559.Dde_1828"/>
<dbReference type="HOGENOM" id="CLU_149891_0_0_7"/>
<keyword evidence="1" id="KW-1133">Transmembrane helix</keyword>
<dbReference type="Pfam" id="PF13301">
    <property type="entry name" value="DUF4079"/>
    <property type="match status" value="1"/>
</dbReference>
<dbReference type="Proteomes" id="UP000002710">
    <property type="component" value="Chromosome"/>
</dbReference>
<keyword evidence="3" id="KW-1185">Reference proteome</keyword>
<protein>
    <recommendedName>
        <fullName evidence="4">DUF4079 domain-containing protein</fullName>
    </recommendedName>
</protein>
<dbReference type="KEGG" id="dde:Dde_1828"/>
<dbReference type="RefSeq" id="WP_011367752.1">
    <property type="nucleotide sequence ID" value="NC_007519.1"/>
</dbReference>
<evidence type="ECO:0000313" key="3">
    <source>
        <dbReference type="Proteomes" id="UP000002710"/>
    </source>
</evidence>
<reference evidence="2 3" key="1">
    <citation type="journal article" date="2011" name="J. Bacteriol.">
        <title>Complete genome sequence and updated annotation of Desulfovibrio alaskensis G20.</title>
        <authorList>
            <person name="Hauser L.J."/>
            <person name="Land M.L."/>
            <person name="Brown S.D."/>
            <person name="Larimer F."/>
            <person name="Keller K.L."/>
            <person name="Rapp-Giles B.J."/>
            <person name="Price M.N."/>
            <person name="Lin M."/>
            <person name="Bruce D.C."/>
            <person name="Detter J.C."/>
            <person name="Tapia R."/>
            <person name="Han C.S."/>
            <person name="Goodwin L.A."/>
            <person name="Cheng J.F."/>
            <person name="Pitluck S."/>
            <person name="Copeland A."/>
            <person name="Lucas S."/>
            <person name="Nolan M."/>
            <person name="Lapidus A.L."/>
            <person name="Palumbo A.V."/>
            <person name="Wall J.D."/>
        </authorList>
    </citation>
    <scope>NUCLEOTIDE SEQUENCE [LARGE SCALE GENOMIC DNA]</scope>
    <source>
        <strain evidence="3">ATCC BAA 1058 / DSM 17464 / G20</strain>
    </source>
</reference>
<evidence type="ECO:0000313" key="2">
    <source>
        <dbReference type="EMBL" id="ABB38625.1"/>
    </source>
</evidence>
<accession>Q310M1</accession>
<keyword evidence="1" id="KW-0472">Membrane</keyword>
<sequence length="142" mass="16127">MPSMWIHPALQLFATIAGGYVFYLGIRRFMMLHMKKKVPFNWKGHVLWGKIAIALWIAGMGLGLFFAWMGWGVMLITGWHYIAGFIIIPLAAAGFATGYVLDKYKKKRAVLPLAHGINNLVLMLLILFQLYTGVLIIRDYLL</sequence>
<proteinExistence type="predicted"/>
<dbReference type="InterPro" id="IPR025067">
    <property type="entry name" value="DUF4079"/>
</dbReference>
<gene>
    <name evidence="2" type="ordered locus">Dde_1828</name>
</gene>
<evidence type="ECO:0008006" key="4">
    <source>
        <dbReference type="Google" id="ProtNLM"/>
    </source>
</evidence>
<feature type="transmembrane region" description="Helical" evidence="1">
    <location>
        <begin position="6"/>
        <end position="26"/>
    </location>
</feature>
<dbReference type="eggNOG" id="ENOG5033BX6">
    <property type="taxonomic scope" value="Bacteria"/>
</dbReference>
<feature type="transmembrane region" description="Helical" evidence="1">
    <location>
        <begin position="47"/>
        <end position="69"/>
    </location>
</feature>
<name>Q310M1_OLEA2</name>